<feature type="non-terminal residue" evidence="4">
    <location>
        <position position="167"/>
    </location>
</feature>
<dbReference type="GO" id="GO:0042602">
    <property type="term" value="F:riboflavin reductase (NADPH) activity"/>
    <property type="evidence" value="ECO:0007669"/>
    <property type="project" value="TreeGrafter"/>
</dbReference>
<comment type="similarity">
    <text evidence="1">Belongs to the non-flavoprotein flavin reductase family.</text>
</comment>
<keyword evidence="2" id="KW-0560">Oxidoreductase</keyword>
<name>A0A382XDJ1_9ZZZZ</name>
<dbReference type="Gene3D" id="2.30.110.10">
    <property type="entry name" value="Electron Transport, Fmn-binding Protein, Chain A"/>
    <property type="match status" value="1"/>
</dbReference>
<evidence type="ECO:0000313" key="4">
    <source>
        <dbReference type="EMBL" id="SVD69236.1"/>
    </source>
</evidence>
<feature type="domain" description="Flavin reductase like" evidence="3">
    <location>
        <begin position="27"/>
        <end position="167"/>
    </location>
</feature>
<evidence type="ECO:0000256" key="2">
    <source>
        <dbReference type="ARBA" id="ARBA00023002"/>
    </source>
</evidence>
<protein>
    <recommendedName>
        <fullName evidence="3">Flavin reductase like domain-containing protein</fullName>
    </recommendedName>
</protein>
<sequence length="167" mass="17660">VADDRGSGDVSEKAVGEIDGDLYRKVLGRYPTGVTLVTAMDGQDPLAMVIGSFVSVSMDPPLVGFLPGKESYTWGRMSSSEGFCVNVLSDTQADLSNAFFRKDSDPWEGSGWQPAEITGSPAIPSCLASIDCMVHEVVDAGDHWFVMGKVVAVSHVDEGSPLVFLGG</sequence>
<evidence type="ECO:0000259" key="3">
    <source>
        <dbReference type="SMART" id="SM00903"/>
    </source>
</evidence>
<dbReference type="GO" id="GO:0010181">
    <property type="term" value="F:FMN binding"/>
    <property type="evidence" value="ECO:0007669"/>
    <property type="project" value="InterPro"/>
</dbReference>
<dbReference type="InterPro" id="IPR050268">
    <property type="entry name" value="NADH-dep_flavin_reductase"/>
</dbReference>
<feature type="non-terminal residue" evidence="4">
    <location>
        <position position="1"/>
    </location>
</feature>
<dbReference type="Pfam" id="PF01613">
    <property type="entry name" value="Flavin_Reduct"/>
    <property type="match status" value="1"/>
</dbReference>
<gene>
    <name evidence="4" type="ORF">METZ01_LOCUS422090</name>
</gene>
<proteinExistence type="inferred from homology"/>
<dbReference type="PANTHER" id="PTHR30466:SF11">
    <property type="entry name" value="FLAVIN-DEPENDENT MONOOXYGENASE, REDUCTASE SUBUNIT HSAB"/>
    <property type="match status" value="1"/>
</dbReference>
<accession>A0A382XDJ1</accession>
<dbReference type="InterPro" id="IPR012349">
    <property type="entry name" value="Split_barrel_FMN-bd"/>
</dbReference>
<reference evidence="4" key="1">
    <citation type="submission" date="2018-05" db="EMBL/GenBank/DDBJ databases">
        <authorList>
            <person name="Lanie J.A."/>
            <person name="Ng W.-L."/>
            <person name="Kazmierczak K.M."/>
            <person name="Andrzejewski T.M."/>
            <person name="Davidsen T.M."/>
            <person name="Wayne K.J."/>
            <person name="Tettelin H."/>
            <person name="Glass J.I."/>
            <person name="Rusch D."/>
            <person name="Podicherti R."/>
            <person name="Tsui H.-C.T."/>
            <person name="Winkler M.E."/>
        </authorList>
    </citation>
    <scope>NUCLEOTIDE SEQUENCE</scope>
</reference>
<dbReference type="EMBL" id="UINC01166989">
    <property type="protein sequence ID" value="SVD69236.1"/>
    <property type="molecule type" value="Genomic_DNA"/>
</dbReference>
<dbReference type="PANTHER" id="PTHR30466">
    <property type="entry name" value="FLAVIN REDUCTASE"/>
    <property type="match status" value="1"/>
</dbReference>
<dbReference type="SUPFAM" id="SSF50475">
    <property type="entry name" value="FMN-binding split barrel"/>
    <property type="match status" value="1"/>
</dbReference>
<evidence type="ECO:0000256" key="1">
    <source>
        <dbReference type="ARBA" id="ARBA00008898"/>
    </source>
</evidence>
<dbReference type="AlphaFoldDB" id="A0A382XDJ1"/>
<organism evidence="4">
    <name type="scientific">marine metagenome</name>
    <dbReference type="NCBI Taxonomy" id="408172"/>
    <lineage>
        <taxon>unclassified sequences</taxon>
        <taxon>metagenomes</taxon>
        <taxon>ecological metagenomes</taxon>
    </lineage>
</organism>
<dbReference type="InterPro" id="IPR002563">
    <property type="entry name" value="Flavin_Rdtase-like_dom"/>
</dbReference>
<dbReference type="SMART" id="SM00903">
    <property type="entry name" value="Flavin_Reduct"/>
    <property type="match status" value="1"/>
</dbReference>